<reference evidence="2 3" key="1">
    <citation type="submission" date="2020-08" db="EMBL/GenBank/DDBJ databases">
        <title>Bridging the membrane lipid divide: bacteria of the FCB group superphylum have the potential to synthesize archaeal ether lipids.</title>
        <authorList>
            <person name="Villanueva L."/>
            <person name="Von Meijenfeldt F.A.B."/>
            <person name="Westbye A.B."/>
            <person name="Yadav S."/>
            <person name="Hopmans E.C."/>
            <person name="Dutilh B.E."/>
            <person name="Sinninghe Damste J.S."/>
        </authorList>
    </citation>
    <scope>NUCLEOTIDE SEQUENCE [LARGE SCALE GENOMIC DNA]</scope>
    <source>
        <strain evidence="2">NIOZ-UU17</strain>
    </source>
</reference>
<sequence>MYGLEAISTHNGWAMAVAGVIIVFCGLVVLSSTIAQLHKVLRLLNGGATGTEGAPAADPIMHQNLAESARQFRLISDRTGESFPLPKLIELAELSGLPRPHSTINDLLRAGLIVPDGKGYFFWKQ</sequence>
<organism evidence="2 3">
    <name type="scientific">Candidatus Desulfatibia vada</name>
    <dbReference type="NCBI Taxonomy" id="2841696"/>
    <lineage>
        <taxon>Bacteria</taxon>
        <taxon>Pseudomonadati</taxon>
        <taxon>Thermodesulfobacteriota</taxon>
        <taxon>Desulfobacteria</taxon>
        <taxon>Desulfobacterales</taxon>
        <taxon>Desulfobacterales incertae sedis</taxon>
        <taxon>Candidatus Desulfatibia</taxon>
    </lineage>
</organism>
<dbReference type="Proteomes" id="UP000605201">
    <property type="component" value="Unassembled WGS sequence"/>
</dbReference>
<keyword evidence="1" id="KW-1133">Transmembrane helix</keyword>
<comment type="caution">
    <text evidence="2">The sequence shown here is derived from an EMBL/GenBank/DDBJ whole genome shotgun (WGS) entry which is preliminary data.</text>
</comment>
<name>A0A8J6NT97_9BACT</name>
<accession>A0A8J6NT97</accession>
<evidence type="ECO:0000256" key="1">
    <source>
        <dbReference type="SAM" id="Phobius"/>
    </source>
</evidence>
<keyword evidence="1" id="KW-0812">Transmembrane</keyword>
<evidence type="ECO:0000313" key="2">
    <source>
        <dbReference type="EMBL" id="MBC8431728.1"/>
    </source>
</evidence>
<dbReference type="EMBL" id="JACNIG010000166">
    <property type="protein sequence ID" value="MBC8431728.1"/>
    <property type="molecule type" value="Genomic_DNA"/>
</dbReference>
<gene>
    <name evidence="2" type="ORF">H8D96_07385</name>
</gene>
<keyword evidence="1" id="KW-0472">Membrane</keyword>
<dbReference type="AlphaFoldDB" id="A0A8J6NT97"/>
<protein>
    <submittedName>
        <fullName evidence="2">Uncharacterized protein</fullName>
    </submittedName>
</protein>
<proteinExistence type="predicted"/>
<feature type="transmembrane region" description="Helical" evidence="1">
    <location>
        <begin position="12"/>
        <end position="35"/>
    </location>
</feature>
<evidence type="ECO:0000313" key="3">
    <source>
        <dbReference type="Proteomes" id="UP000605201"/>
    </source>
</evidence>